<evidence type="ECO:0000313" key="3">
    <source>
        <dbReference type="EMBL" id="BES82208.1"/>
    </source>
</evidence>
<dbReference type="InterPro" id="IPR005502">
    <property type="entry name" value="Ribosyl_crysJ1"/>
</dbReference>
<sequence>MPLLEPVGSLARVFHDVLLATALGEAVGLPVAMTGAADAPGILVDGLYAYGSVTEMTLLLAESIAENCGFNPKGYAEALAKLADVENPLRLYHPATAAAITGIRRGEPWWKARMQPLQDGPRLDAAARAAPVALFYRSQRVAASMAEAQALVTHSSSHDVEAARLYVIALHQTLYRLDPGQLPLVLEDEAQDPLLREIAARLQDLAEEPPGRAARLLAPLPGGEPHPLAAALYAYMRSHRDPLRAARAAAAMARGSADTAAAMAAALAAAYSGLQGVDQAVLGRLEARDWAREAAEKLYRATVMCHREEPRV</sequence>
<evidence type="ECO:0000313" key="4">
    <source>
        <dbReference type="Proteomes" id="UP001341135"/>
    </source>
</evidence>
<dbReference type="Proteomes" id="UP001341135">
    <property type="component" value="Chromosome"/>
</dbReference>
<dbReference type="InterPro" id="IPR036705">
    <property type="entry name" value="Ribosyl_crysJ1_sf"/>
</dbReference>
<dbReference type="InterPro" id="IPR050792">
    <property type="entry name" value="ADP-ribosylglycohydrolase"/>
</dbReference>
<name>A0ABN6ZTU7_9CREN</name>
<dbReference type="PANTHER" id="PTHR16222">
    <property type="entry name" value="ADP-RIBOSYLGLYCOHYDROLASE"/>
    <property type="match status" value="1"/>
</dbReference>
<dbReference type="Gene3D" id="1.10.4080.10">
    <property type="entry name" value="ADP-ribosylation/Crystallin J1"/>
    <property type="match status" value="1"/>
</dbReference>
<proteinExistence type="inferred from homology"/>
<dbReference type="Pfam" id="PF03747">
    <property type="entry name" value="ADP_ribosyl_GH"/>
    <property type="match status" value="1"/>
</dbReference>
<protein>
    <recommendedName>
        <fullName evidence="5">ADP-ribosylglycohydrolase</fullName>
    </recommendedName>
</protein>
<dbReference type="GeneID" id="89289783"/>
<dbReference type="RefSeq" id="WP_338249307.1">
    <property type="nucleotide sequence ID" value="NZ_AP028907.1"/>
</dbReference>
<dbReference type="PANTHER" id="PTHR16222:SF24">
    <property type="entry name" value="ADP-RIBOSYLHYDROLASE ARH3"/>
    <property type="match status" value="1"/>
</dbReference>
<accession>A0ABN6ZTU7</accession>
<keyword evidence="4" id="KW-1185">Reference proteome</keyword>
<reference evidence="3 4" key="1">
    <citation type="submission" date="2023-09" db="EMBL/GenBank/DDBJ databases">
        <title>Pyrofollis japonicus gen. nov. sp. nov., a novel member of the family Pyrodictiaceae isolated from the Iheya North hydrothermal field.</title>
        <authorList>
            <person name="Miyazaki U."/>
            <person name="Sanari M."/>
            <person name="Tame A."/>
            <person name="Kitajima M."/>
            <person name="Okamoto A."/>
            <person name="Sawayama S."/>
            <person name="Miyazaki J."/>
            <person name="Takai K."/>
            <person name="Nakagawa S."/>
        </authorList>
    </citation>
    <scope>NUCLEOTIDE SEQUENCE [LARGE SCALE GENOMIC DNA]</scope>
    <source>
        <strain evidence="3 4">AV2</strain>
    </source>
</reference>
<dbReference type="SUPFAM" id="SSF101478">
    <property type="entry name" value="ADP-ribosylglycohydrolase"/>
    <property type="match status" value="1"/>
</dbReference>
<dbReference type="EMBL" id="AP028907">
    <property type="protein sequence ID" value="BES82208.1"/>
    <property type="molecule type" value="Genomic_DNA"/>
</dbReference>
<comment type="similarity">
    <text evidence="1">Belongs to the ADP-ribosylglycohydrolase family.</text>
</comment>
<organism evidence="3 4">
    <name type="scientific">Pyrodictium abyssi</name>
    <dbReference type="NCBI Taxonomy" id="54256"/>
    <lineage>
        <taxon>Archaea</taxon>
        <taxon>Thermoproteota</taxon>
        <taxon>Thermoprotei</taxon>
        <taxon>Desulfurococcales</taxon>
        <taxon>Pyrodictiaceae</taxon>
        <taxon>Pyrodictium</taxon>
    </lineage>
</organism>
<gene>
    <name evidence="3" type="ORF">PABY_17750</name>
</gene>
<evidence type="ECO:0000256" key="2">
    <source>
        <dbReference type="ARBA" id="ARBA00022801"/>
    </source>
</evidence>
<evidence type="ECO:0008006" key="5">
    <source>
        <dbReference type="Google" id="ProtNLM"/>
    </source>
</evidence>
<keyword evidence="2" id="KW-0378">Hydrolase</keyword>
<evidence type="ECO:0000256" key="1">
    <source>
        <dbReference type="ARBA" id="ARBA00010702"/>
    </source>
</evidence>